<evidence type="ECO:0000313" key="1">
    <source>
        <dbReference type="EMBL" id="JAD88721.1"/>
    </source>
</evidence>
<organism evidence="1">
    <name type="scientific">Arundo donax</name>
    <name type="common">Giant reed</name>
    <name type="synonym">Donax arundinaceus</name>
    <dbReference type="NCBI Taxonomy" id="35708"/>
    <lineage>
        <taxon>Eukaryota</taxon>
        <taxon>Viridiplantae</taxon>
        <taxon>Streptophyta</taxon>
        <taxon>Embryophyta</taxon>
        <taxon>Tracheophyta</taxon>
        <taxon>Spermatophyta</taxon>
        <taxon>Magnoliopsida</taxon>
        <taxon>Liliopsida</taxon>
        <taxon>Poales</taxon>
        <taxon>Poaceae</taxon>
        <taxon>PACMAD clade</taxon>
        <taxon>Arundinoideae</taxon>
        <taxon>Arundineae</taxon>
        <taxon>Arundo</taxon>
    </lineage>
</organism>
<proteinExistence type="predicted"/>
<protein>
    <submittedName>
        <fullName evidence="1">Uncharacterized protein</fullName>
    </submittedName>
</protein>
<dbReference type="EMBL" id="GBRH01209174">
    <property type="protein sequence ID" value="JAD88721.1"/>
    <property type="molecule type" value="Transcribed_RNA"/>
</dbReference>
<accession>A0A0A9DLN8</accession>
<reference evidence="1" key="2">
    <citation type="journal article" date="2015" name="Data Brief">
        <title>Shoot transcriptome of the giant reed, Arundo donax.</title>
        <authorList>
            <person name="Barrero R.A."/>
            <person name="Guerrero F.D."/>
            <person name="Moolhuijzen P."/>
            <person name="Goolsby J.A."/>
            <person name="Tidwell J."/>
            <person name="Bellgard S.E."/>
            <person name="Bellgard M.I."/>
        </authorList>
    </citation>
    <scope>NUCLEOTIDE SEQUENCE</scope>
    <source>
        <tissue evidence="1">Shoot tissue taken approximately 20 cm above the soil surface</tissue>
    </source>
</reference>
<reference evidence="1" key="1">
    <citation type="submission" date="2014-09" db="EMBL/GenBank/DDBJ databases">
        <authorList>
            <person name="Magalhaes I.L.F."/>
            <person name="Oliveira U."/>
            <person name="Santos F.R."/>
            <person name="Vidigal T.H.D.A."/>
            <person name="Brescovit A.D."/>
            <person name="Santos A.J."/>
        </authorList>
    </citation>
    <scope>NUCLEOTIDE SEQUENCE</scope>
    <source>
        <tissue evidence="1">Shoot tissue taken approximately 20 cm above the soil surface</tissue>
    </source>
</reference>
<name>A0A0A9DLN8_ARUDO</name>
<sequence length="73" mass="8433">MFYFLVFNFLPNRLQAMDHGVLVEGRLRQHHLEPCHLLLAAAVASCRHACCIHQENQHQNPVQTTQTNNSLLR</sequence>
<dbReference type="AlphaFoldDB" id="A0A0A9DLN8"/>